<name>A0A2N9GTW3_FAGSY</name>
<keyword evidence="3 8" id="KW-0808">Transferase</keyword>
<proteinExistence type="inferred from homology"/>
<evidence type="ECO:0000259" key="9">
    <source>
        <dbReference type="Pfam" id="PF01529"/>
    </source>
</evidence>
<protein>
    <recommendedName>
        <fullName evidence="8">S-acyltransferase</fullName>
        <ecNumber evidence="8">2.3.1.225</ecNumber>
    </recommendedName>
    <alternativeName>
        <fullName evidence="8">Palmitoyltransferase</fullName>
    </alternativeName>
</protein>
<feature type="transmembrane region" description="Helical" evidence="8">
    <location>
        <begin position="124"/>
        <end position="147"/>
    </location>
</feature>
<dbReference type="Pfam" id="PF01529">
    <property type="entry name" value="DHHC"/>
    <property type="match status" value="1"/>
</dbReference>
<feature type="transmembrane region" description="Helical" evidence="8">
    <location>
        <begin position="333"/>
        <end position="358"/>
    </location>
</feature>
<dbReference type="GO" id="GO:0019706">
    <property type="term" value="F:protein-cysteine S-palmitoyltransferase activity"/>
    <property type="evidence" value="ECO:0007669"/>
    <property type="project" value="UniProtKB-EC"/>
</dbReference>
<comment type="subcellular location">
    <subcellularLocation>
        <location evidence="1">Endomembrane system</location>
        <topology evidence="1">Multi-pass membrane protein</topology>
    </subcellularLocation>
</comment>
<accession>A0A2N9GTW3</accession>
<reference evidence="10" key="1">
    <citation type="submission" date="2018-02" db="EMBL/GenBank/DDBJ databases">
        <authorList>
            <person name="Cohen D.B."/>
            <person name="Kent A.D."/>
        </authorList>
    </citation>
    <scope>NUCLEOTIDE SEQUENCE</scope>
</reference>
<sequence>MLKLSYNLDLVILFYPYPCATSEAKDLISNGYSKVVVAYASDRNVEKVEIFNGTAEWQSLISNEFAKSYGITTAAASRFIEPSLPNSPVFSAIEKTPRPGDAVVLTPVPPTPLSTRTMKARFGFSLPVTVVVLTILYIYLSTVFIFIEQWFGLMSSPGVFNAVVFTFIAIMCVFTYSVSVFTDPGRVPSTYAPDIEDSDNPIHEIKRKALSLLASGHQFESSLTRYMVLADQVKYPGFSLQEPLQLKVHYKGLIDSNWAQLRCYAAVYSVYRFRCFSAGGDLRYCQKCSHYKPPRAHHCRVCRRCVLRMVLLVGSLTIDPTKDEKQSGDSFRIAYVISGLLLVPICVALSVLLGWHIYLILHNKTTIEYHEGVRAMWLAEKGGDVYTHPYDLGVYENLSTVLGPNILTWVCPTSRHIDSGLRFRTAYYNLIGASTTK</sequence>
<evidence type="ECO:0000256" key="8">
    <source>
        <dbReference type="RuleBase" id="RU079119"/>
    </source>
</evidence>
<keyword evidence="6 8" id="KW-0472">Membrane</keyword>
<dbReference type="InterPro" id="IPR001594">
    <property type="entry name" value="Palmitoyltrfase_DHHC"/>
</dbReference>
<evidence type="ECO:0000313" key="10">
    <source>
        <dbReference type="EMBL" id="SPD02781.1"/>
    </source>
</evidence>
<comment type="catalytic activity">
    <reaction evidence="8">
        <text>L-cysteinyl-[protein] + hexadecanoyl-CoA = S-hexadecanoyl-L-cysteinyl-[protein] + CoA</text>
        <dbReference type="Rhea" id="RHEA:36683"/>
        <dbReference type="Rhea" id="RHEA-COMP:10131"/>
        <dbReference type="Rhea" id="RHEA-COMP:11032"/>
        <dbReference type="ChEBI" id="CHEBI:29950"/>
        <dbReference type="ChEBI" id="CHEBI:57287"/>
        <dbReference type="ChEBI" id="CHEBI:57379"/>
        <dbReference type="ChEBI" id="CHEBI:74151"/>
        <dbReference type="EC" id="2.3.1.225"/>
    </reaction>
</comment>
<keyword evidence="5 8" id="KW-1133">Transmembrane helix</keyword>
<dbReference type="PANTHER" id="PTHR12246">
    <property type="entry name" value="PALMITOYLTRANSFERASE ZDHHC16"/>
    <property type="match status" value="1"/>
</dbReference>
<evidence type="ECO:0000256" key="7">
    <source>
        <dbReference type="ARBA" id="ARBA00023315"/>
    </source>
</evidence>
<evidence type="ECO:0000256" key="4">
    <source>
        <dbReference type="ARBA" id="ARBA00022692"/>
    </source>
</evidence>
<organism evidence="10">
    <name type="scientific">Fagus sylvatica</name>
    <name type="common">Beechnut</name>
    <dbReference type="NCBI Taxonomy" id="28930"/>
    <lineage>
        <taxon>Eukaryota</taxon>
        <taxon>Viridiplantae</taxon>
        <taxon>Streptophyta</taxon>
        <taxon>Embryophyta</taxon>
        <taxon>Tracheophyta</taxon>
        <taxon>Spermatophyta</taxon>
        <taxon>Magnoliopsida</taxon>
        <taxon>eudicotyledons</taxon>
        <taxon>Gunneridae</taxon>
        <taxon>Pentapetalae</taxon>
        <taxon>rosids</taxon>
        <taxon>fabids</taxon>
        <taxon>Fagales</taxon>
        <taxon>Fagaceae</taxon>
        <taxon>Fagus</taxon>
    </lineage>
</organism>
<dbReference type="GO" id="GO:0012505">
    <property type="term" value="C:endomembrane system"/>
    <property type="evidence" value="ECO:0007669"/>
    <property type="project" value="UniProtKB-SubCell"/>
</dbReference>
<dbReference type="InterPro" id="IPR039859">
    <property type="entry name" value="PFA4/ZDH16/20/ERF2-like"/>
</dbReference>
<evidence type="ECO:0000256" key="1">
    <source>
        <dbReference type="ARBA" id="ARBA00004127"/>
    </source>
</evidence>
<evidence type="ECO:0000256" key="6">
    <source>
        <dbReference type="ARBA" id="ARBA00023136"/>
    </source>
</evidence>
<comment type="similarity">
    <text evidence="2 8">Belongs to the DHHC palmitoyltransferase family.</text>
</comment>
<dbReference type="EC" id="2.3.1.225" evidence="8"/>
<feature type="transmembrane region" description="Helical" evidence="8">
    <location>
        <begin position="159"/>
        <end position="181"/>
    </location>
</feature>
<feature type="domain" description="Palmitoyltransferase DHHC" evidence="9">
    <location>
        <begin position="282"/>
        <end position="309"/>
    </location>
</feature>
<evidence type="ECO:0000256" key="2">
    <source>
        <dbReference type="ARBA" id="ARBA00008574"/>
    </source>
</evidence>
<dbReference type="EMBL" id="OIVN01002336">
    <property type="protein sequence ID" value="SPD02781.1"/>
    <property type="molecule type" value="Genomic_DNA"/>
</dbReference>
<evidence type="ECO:0000256" key="3">
    <source>
        <dbReference type="ARBA" id="ARBA00022679"/>
    </source>
</evidence>
<dbReference type="AlphaFoldDB" id="A0A2N9GTW3"/>
<comment type="domain">
    <text evidence="8">The DHHC domain is required for palmitoyltransferase activity.</text>
</comment>
<keyword evidence="4 8" id="KW-0812">Transmembrane</keyword>
<keyword evidence="7 8" id="KW-0012">Acyltransferase</keyword>
<gene>
    <name evidence="10" type="ORF">FSB_LOCUS30663</name>
</gene>
<evidence type="ECO:0000256" key="5">
    <source>
        <dbReference type="ARBA" id="ARBA00022989"/>
    </source>
</evidence>
<dbReference type="PROSITE" id="PS50216">
    <property type="entry name" value="DHHC"/>
    <property type="match status" value="1"/>
</dbReference>